<comment type="caution">
    <text evidence="3">The sequence shown here is derived from an EMBL/GenBank/DDBJ whole genome shotgun (WGS) entry which is preliminary data.</text>
</comment>
<evidence type="ECO:0000313" key="4">
    <source>
        <dbReference type="Proteomes" id="UP001595909"/>
    </source>
</evidence>
<keyword evidence="1" id="KW-1133">Transmembrane helix</keyword>
<feature type="transmembrane region" description="Helical" evidence="1">
    <location>
        <begin position="114"/>
        <end position="132"/>
    </location>
</feature>
<keyword evidence="1" id="KW-0812">Transmembrane</keyword>
<evidence type="ECO:0000259" key="2">
    <source>
        <dbReference type="Pfam" id="PF07885"/>
    </source>
</evidence>
<organism evidence="3 4">
    <name type="scientific">Actinomycetospora chibensis</name>
    <dbReference type="NCBI Taxonomy" id="663606"/>
    <lineage>
        <taxon>Bacteria</taxon>
        <taxon>Bacillati</taxon>
        <taxon>Actinomycetota</taxon>
        <taxon>Actinomycetes</taxon>
        <taxon>Pseudonocardiales</taxon>
        <taxon>Pseudonocardiaceae</taxon>
        <taxon>Actinomycetospora</taxon>
    </lineage>
</organism>
<keyword evidence="3" id="KW-0406">Ion transport</keyword>
<reference evidence="4" key="1">
    <citation type="journal article" date="2019" name="Int. J. Syst. Evol. Microbiol.">
        <title>The Global Catalogue of Microorganisms (GCM) 10K type strain sequencing project: providing services to taxonomists for standard genome sequencing and annotation.</title>
        <authorList>
            <consortium name="The Broad Institute Genomics Platform"/>
            <consortium name="The Broad Institute Genome Sequencing Center for Infectious Disease"/>
            <person name="Wu L."/>
            <person name="Ma J."/>
        </authorList>
    </citation>
    <scope>NUCLEOTIDE SEQUENCE [LARGE SCALE GENOMIC DNA]</scope>
    <source>
        <strain evidence="4">CCUG 50347</strain>
    </source>
</reference>
<dbReference type="Pfam" id="PF07885">
    <property type="entry name" value="Ion_trans_2"/>
    <property type="match status" value="1"/>
</dbReference>
<feature type="transmembrane region" description="Helical" evidence="1">
    <location>
        <begin position="75"/>
        <end position="94"/>
    </location>
</feature>
<evidence type="ECO:0000256" key="1">
    <source>
        <dbReference type="SAM" id="Phobius"/>
    </source>
</evidence>
<dbReference type="EMBL" id="JBHSIM010000049">
    <property type="protein sequence ID" value="MFC4835366.1"/>
    <property type="molecule type" value="Genomic_DNA"/>
</dbReference>
<sequence length="175" mass="18843">MTTAHTLPRRRAAVALVRALIYAVLIVVVFYVVPLRMTVDVGTLLRLVAGLALLGALIAWQVRGIARSPYPSLRAFETLAVALPLFLMLFAATYTVLSQVDPASFSESLSRTDAIYFTVTVFATVGFGDIAPVSTVARVAVTVQMLANLLLLGFVVRAVLDAVERGRGRLNRTAP</sequence>
<keyword evidence="4" id="KW-1185">Reference proteome</keyword>
<feature type="domain" description="Potassium channel" evidence="2">
    <location>
        <begin position="85"/>
        <end position="164"/>
    </location>
</feature>
<keyword evidence="3" id="KW-0407">Ion channel</keyword>
<keyword evidence="1" id="KW-0472">Membrane</keyword>
<name>A0ABV9RMJ9_9PSEU</name>
<dbReference type="RefSeq" id="WP_274187068.1">
    <property type="nucleotide sequence ID" value="NZ_BAABHN010000049.1"/>
</dbReference>
<accession>A0ABV9RMJ9</accession>
<gene>
    <name evidence="3" type="ORF">ACFPEL_23350</name>
</gene>
<keyword evidence="3" id="KW-0813">Transport</keyword>
<protein>
    <submittedName>
        <fullName evidence="3">Potassium channel family protein</fullName>
    </submittedName>
</protein>
<evidence type="ECO:0000313" key="3">
    <source>
        <dbReference type="EMBL" id="MFC4835366.1"/>
    </source>
</evidence>
<dbReference type="SUPFAM" id="SSF81324">
    <property type="entry name" value="Voltage-gated potassium channels"/>
    <property type="match status" value="1"/>
</dbReference>
<feature type="transmembrane region" description="Helical" evidence="1">
    <location>
        <begin position="12"/>
        <end position="32"/>
    </location>
</feature>
<dbReference type="Gene3D" id="1.10.287.70">
    <property type="match status" value="1"/>
</dbReference>
<dbReference type="InterPro" id="IPR013099">
    <property type="entry name" value="K_chnl_dom"/>
</dbReference>
<dbReference type="GO" id="GO:0034220">
    <property type="term" value="P:monoatomic ion transmembrane transport"/>
    <property type="evidence" value="ECO:0007669"/>
    <property type="project" value="UniProtKB-KW"/>
</dbReference>
<proteinExistence type="predicted"/>
<feature type="transmembrane region" description="Helical" evidence="1">
    <location>
        <begin position="44"/>
        <end position="63"/>
    </location>
</feature>
<dbReference type="Proteomes" id="UP001595909">
    <property type="component" value="Unassembled WGS sequence"/>
</dbReference>